<evidence type="ECO:0000256" key="3">
    <source>
        <dbReference type="ARBA" id="ARBA00022692"/>
    </source>
</evidence>
<keyword evidence="3 8" id="KW-0812">Transmembrane</keyword>
<keyword evidence="6" id="KW-0051">Antiviral defense</keyword>
<keyword evidence="4" id="KW-0547">Nucleotide-binding</keyword>
<dbReference type="Proteomes" id="UP000032737">
    <property type="component" value="Chromosome"/>
</dbReference>
<feature type="transmembrane region" description="Helical" evidence="8">
    <location>
        <begin position="21"/>
        <end position="43"/>
    </location>
</feature>
<gene>
    <name evidence="10" type="ORF">BN85315800</name>
</gene>
<evidence type="ECO:0000256" key="2">
    <source>
        <dbReference type="ARBA" id="ARBA00022475"/>
    </source>
</evidence>
<feature type="transmembrane region" description="Helical" evidence="8">
    <location>
        <begin position="55"/>
        <end position="75"/>
    </location>
</feature>
<evidence type="ECO:0000256" key="4">
    <source>
        <dbReference type="ARBA" id="ARBA00022741"/>
    </source>
</evidence>
<dbReference type="RefSeq" id="WP_030005453.1">
    <property type="nucleotide sequence ID" value="NC_022549.1"/>
</dbReference>
<feature type="transmembrane region" description="Helical" evidence="8">
    <location>
        <begin position="146"/>
        <end position="164"/>
    </location>
</feature>
<evidence type="ECO:0000256" key="8">
    <source>
        <dbReference type="SAM" id="Phobius"/>
    </source>
</evidence>
<dbReference type="KEGG" id="abra:BN85315800"/>
<evidence type="ECO:0000313" key="10">
    <source>
        <dbReference type="EMBL" id="CCV66601.1"/>
    </source>
</evidence>
<keyword evidence="2" id="KW-1003">Cell membrane</keyword>
<dbReference type="HOGENOM" id="CLU_1253663_0_0_14"/>
<keyword evidence="7 8" id="KW-0472">Membrane</keyword>
<dbReference type="InterPro" id="IPR043760">
    <property type="entry name" value="PycTM_dom"/>
</dbReference>
<comment type="subcellular location">
    <subcellularLocation>
        <location evidence="1">Cell membrane</location>
    </subcellularLocation>
</comment>
<feature type="domain" description="Pycsar effector protein" evidence="9">
    <location>
        <begin position="9"/>
        <end position="163"/>
    </location>
</feature>
<dbReference type="EMBL" id="FO681348">
    <property type="protein sequence ID" value="CCV66601.1"/>
    <property type="molecule type" value="Genomic_DNA"/>
</dbReference>
<protein>
    <recommendedName>
        <fullName evidence="9">Pycsar effector protein domain-containing protein</fullName>
    </recommendedName>
</protein>
<evidence type="ECO:0000313" key="11">
    <source>
        <dbReference type="Proteomes" id="UP000032737"/>
    </source>
</evidence>
<evidence type="ECO:0000256" key="5">
    <source>
        <dbReference type="ARBA" id="ARBA00022989"/>
    </source>
</evidence>
<accession>U4KQA5</accession>
<feature type="transmembrane region" description="Helical" evidence="8">
    <location>
        <begin position="170"/>
        <end position="193"/>
    </location>
</feature>
<evidence type="ECO:0000259" key="9">
    <source>
        <dbReference type="Pfam" id="PF18967"/>
    </source>
</evidence>
<dbReference type="Pfam" id="PF18967">
    <property type="entry name" value="PycTM"/>
    <property type="match status" value="1"/>
</dbReference>
<organism evidence="10 11">
    <name type="scientific">Acholeplasma brassicae</name>
    <dbReference type="NCBI Taxonomy" id="61635"/>
    <lineage>
        <taxon>Bacteria</taxon>
        <taxon>Bacillati</taxon>
        <taxon>Mycoplasmatota</taxon>
        <taxon>Mollicutes</taxon>
        <taxon>Acholeplasmatales</taxon>
        <taxon>Acholeplasmataceae</taxon>
        <taxon>Acholeplasma</taxon>
    </lineage>
</organism>
<evidence type="ECO:0000256" key="1">
    <source>
        <dbReference type="ARBA" id="ARBA00004236"/>
    </source>
</evidence>
<dbReference type="AlphaFoldDB" id="U4KQA5"/>
<dbReference type="STRING" id="61635.BN85315800"/>
<keyword evidence="5 8" id="KW-1133">Transmembrane helix</keyword>
<keyword evidence="11" id="KW-1185">Reference proteome</keyword>
<sequence>MNDILIKSYDIIKEEQRNSDAKANIFIVIISAFFAFISDIPATLYTQEQLNGMQYLFLFLLLPLLLLVWSLVPIYSNKFNFRKKKSDELNIFYWKSIIQFVDCDVFIEKYSEKYNTKKSEKDEIDLLKQIYVNANILENKVYTHKIAFYILGHIVLITVLGLIAEYISGYNFWIFLIFIFFELVYTNKVFGILTKLNHISKKKNFPKNKINCEKGKINDL</sequence>
<reference evidence="10 11" key="1">
    <citation type="journal article" date="2013" name="J. Mol. Microbiol. Biotechnol.">
        <title>Analysis of the Complete Genomes of Acholeplasma brassicae , A. palmae and A. laidlawii and Their Comparison to the Obligate Parasites from ' Candidatus Phytoplasma'.</title>
        <authorList>
            <person name="Kube M."/>
            <person name="Siewert C."/>
            <person name="Migdoll A.M."/>
            <person name="Duduk B."/>
            <person name="Holz S."/>
            <person name="Rabus R."/>
            <person name="Seemuller E."/>
            <person name="Mitrovic J."/>
            <person name="Muller I."/>
            <person name="Buttner C."/>
            <person name="Reinhardt R."/>
        </authorList>
    </citation>
    <scope>NUCLEOTIDE SEQUENCE [LARGE SCALE GENOMIC DNA]</scope>
    <source>
        <strain evidence="11">0502</strain>
    </source>
</reference>
<evidence type="ECO:0000256" key="7">
    <source>
        <dbReference type="ARBA" id="ARBA00023136"/>
    </source>
</evidence>
<evidence type="ECO:0000256" key="6">
    <source>
        <dbReference type="ARBA" id="ARBA00023118"/>
    </source>
</evidence>
<name>U4KQA5_9MOLU</name>
<proteinExistence type="predicted"/>